<evidence type="ECO:0000256" key="4">
    <source>
        <dbReference type="RuleBase" id="RU364147"/>
    </source>
</evidence>
<keyword evidence="4" id="KW-0805">Transcription regulation</keyword>
<keyword evidence="7" id="KW-1185">Reference proteome</keyword>
<evidence type="ECO:0000256" key="5">
    <source>
        <dbReference type="SAM" id="MobiDB-lite"/>
    </source>
</evidence>
<comment type="similarity">
    <text evidence="2 4">Belongs to the Mediator complex subunit 11 family.</text>
</comment>
<evidence type="ECO:0000313" key="6">
    <source>
        <dbReference type="EMBL" id="QDS77887.1"/>
    </source>
</evidence>
<keyword evidence="4" id="KW-0804">Transcription</keyword>
<evidence type="ECO:0000256" key="2">
    <source>
        <dbReference type="ARBA" id="ARBA00008186"/>
    </source>
</evidence>
<evidence type="ECO:0000256" key="1">
    <source>
        <dbReference type="ARBA" id="ARBA00004123"/>
    </source>
</evidence>
<dbReference type="OrthoDB" id="5418434at2759"/>
<dbReference type="Proteomes" id="UP000316270">
    <property type="component" value="Chromosome 19"/>
</dbReference>
<evidence type="ECO:0000313" key="7">
    <source>
        <dbReference type="Proteomes" id="UP000316270"/>
    </source>
</evidence>
<dbReference type="GO" id="GO:0003712">
    <property type="term" value="F:transcription coregulator activity"/>
    <property type="evidence" value="ECO:0007669"/>
    <property type="project" value="InterPro"/>
</dbReference>
<dbReference type="Gene3D" id="1.10.287.3490">
    <property type="match status" value="1"/>
</dbReference>
<evidence type="ECO:0000256" key="3">
    <source>
        <dbReference type="ARBA" id="ARBA00023242"/>
    </source>
</evidence>
<dbReference type="GO" id="GO:0006357">
    <property type="term" value="P:regulation of transcription by RNA polymerase II"/>
    <property type="evidence" value="ECO:0007669"/>
    <property type="project" value="InterPro"/>
</dbReference>
<dbReference type="EMBL" id="CP042203">
    <property type="protein sequence ID" value="QDS77887.1"/>
    <property type="molecule type" value="Genomic_DNA"/>
</dbReference>
<dbReference type="AlphaFoldDB" id="A0A517LQH0"/>
<keyword evidence="3 4" id="KW-0539">Nucleus</keyword>
<comment type="subunit">
    <text evidence="4">Component of the Mediator complex.</text>
</comment>
<dbReference type="InterPro" id="IPR019404">
    <property type="entry name" value="Mediator_Med11"/>
</dbReference>
<dbReference type="STRING" id="50376.A0A517LQH0"/>
<accession>A0A517LQH0</accession>
<keyword evidence="4" id="KW-0010">Activator</keyword>
<protein>
    <recommendedName>
        <fullName evidence="4">Mediator of RNA polymerase II transcription subunit 11</fullName>
    </recommendedName>
    <alternativeName>
        <fullName evidence="4">Mediator complex subunit 11</fullName>
    </alternativeName>
</protein>
<feature type="region of interest" description="Disordered" evidence="5">
    <location>
        <begin position="1"/>
        <end position="20"/>
    </location>
</feature>
<sequence>MDSSEKPGGDAVTGEQGSVPTTAAENIKELSAISKQIPIALQAAGAAISVLTNNPTPGLLSSNSLQERKDVFSEQDANFSRALYKLNEDLLWQVDVLLEAGLLIEKTPKVKPGREEVTNGGLGTLDVGYLNSRAKDVGLVKEGELVAEARALAEKVVDKKQGDTEIDDAMEQ</sequence>
<gene>
    <name evidence="4" type="primary">MED11</name>
    <name evidence="6" type="ORF">FKW77_000479</name>
</gene>
<dbReference type="Pfam" id="PF10280">
    <property type="entry name" value="Med11"/>
    <property type="match status" value="1"/>
</dbReference>
<organism evidence="6 7">
    <name type="scientific">Venturia effusa</name>
    <dbReference type="NCBI Taxonomy" id="50376"/>
    <lineage>
        <taxon>Eukaryota</taxon>
        <taxon>Fungi</taxon>
        <taxon>Dikarya</taxon>
        <taxon>Ascomycota</taxon>
        <taxon>Pezizomycotina</taxon>
        <taxon>Dothideomycetes</taxon>
        <taxon>Pleosporomycetidae</taxon>
        <taxon>Venturiales</taxon>
        <taxon>Venturiaceae</taxon>
        <taxon>Venturia</taxon>
    </lineage>
</organism>
<name>A0A517LQH0_9PEZI</name>
<comment type="subcellular location">
    <subcellularLocation>
        <location evidence="1 4">Nucleus</location>
    </subcellularLocation>
</comment>
<proteinExistence type="inferred from homology"/>
<comment type="function">
    <text evidence="4">Component of the Mediator complex, a coactivator involved in the regulated transcription of nearly all RNA polymerase II-dependent genes. Mediator functions as a bridge to convey information from gene-specific regulatory proteins to the basal RNA polymerase II transcription machinery. Mediator is recruited to promoters by direct interactions with regulatory proteins and serves as a scaffold for the assembly of a functional pre-initiation complex with RNA polymerase II and the general transcription factors.</text>
</comment>
<dbReference type="GO" id="GO:0016592">
    <property type="term" value="C:mediator complex"/>
    <property type="evidence" value="ECO:0007669"/>
    <property type="project" value="InterPro"/>
</dbReference>
<reference evidence="6 7" key="1">
    <citation type="submission" date="2019-07" db="EMBL/GenBank/DDBJ databases">
        <title>Finished genome of Venturia effusa.</title>
        <authorList>
            <person name="Young C.A."/>
            <person name="Cox M.P."/>
            <person name="Ganley A.R.D."/>
            <person name="David W.J."/>
        </authorList>
    </citation>
    <scope>NUCLEOTIDE SEQUENCE [LARGE SCALE GENOMIC DNA]</scope>
    <source>
        <strain evidence="7">albino</strain>
    </source>
</reference>